<dbReference type="GeneID" id="32309553"/>
<accession>A0AAC9GL05</accession>
<protein>
    <submittedName>
        <fullName evidence="1">Uncharacterized protein</fullName>
    </submittedName>
</protein>
<dbReference type="KEGG" id="fjg:BB050_03674"/>
<dbReference type="AlphaFoldDB" id="A0AAC9GL05"/>
<gene>
    <name evidence="1" type="ORF">BB050_03674</name>
</gene>
<dbReference type="EMBL" id="CP016907">
    <property type="protein sequence ID" value="AOC96756.1"/>
    <property type="molecule type" value="Genomic_DNA"/>
</dbReference>
<proteinExistence type="predicted"/>
<reference evidence="1 2" key="1">
    <citation type="submission" date="2016-08" db="EMBL/GenBank/DDBJ databases">
        <title>Complete genome sequence of Flavobacterium johnsoniae strain GSE09, a volatile-producing biocontrol agent isolated from cucumber (Cucumis sativus).</title>
        <authorList>
            <person name="Jeong J.-J."/>
            <person name="Oh J.Y."/>
            <person name="Jim Y.J."/>
            <person name="Sang M.K."/>
            <person name="Kim K.D."/>
        </authorList>
    </citation>
    <scope>NUCLEOTIDE SEQUENCE [LARGE SCALE GENOMIC DNA]</scope>
    <source>
        <strain evidence="1 2">GSE09</strain>
    </source>
</reference>
<dbReference type="Proteomes" id="UP000093276">
    <property type="component" value="Chromosome"/>
</dbReference>
<name>A0AAC9GL05_9FLAO</name>
<organism evidence="1 2">
    <name type="scientific">Flavobacterium anhuiense</name>
    <dbReference type="NCBI Taxonomy" id="459526"/>
    <lineage>
        <taxon>Bacteria</taxon>
        <taxon>Pseudomonadati</taxon>
        <taxon>Bacteroidota</taxon>
        <taxon>Flavobacteriia</taxon>
        <taxon>Flavobacteriales</taxon>
        <taxon>Flavobacteriaceae</taxon>
        <taxon>Flavobacterium</taxon>
    </lineage>
</organism>
<evidence type="ECO:0000313" key="1">
    <source>
        <dbReference type="EMBL" id="AOC96756.1"/>
    </source>
</evidence>
<sequence length="160" mass="18251">MIRKIFLLLSFFSFFLAESQKDSNTVVDNSVSTQLYTKCFQNLNQGNEIFKKYPTLDSSMFCSLLSCSFLLSYKETDIQMTAEQRLIGITTQLFKEGNPVYLISGLESGSTEKKKNENLEDDNHIVYISYAECTSPFFLKRAADIVNQQTLSLIKNESSK</sequence>
<evidence type="ECO:0000313" key="2">
    <source>
        <dbReference type="Proteomes" id="UP000093276"/>
    </source>
</evidence>
<dbReference type="RefSeq" id="WP_066034585.1">
    <property type="nucleotide sequence ID" value="NZ_CP016907.1"/>
</dbReference>